<organism evidence="2 3">
    <name type="scientific">Listeria ivanovii</name>
    <dbReference type="NCBI Taxonomy" id="1638"/>
    <lineage>
        <taxon>Bacteria</taxon>
        <taxon>Bacillati</taxon>
        <taxon>Bacillota</taxon>
        <taxon>Bacilli</taxon>
        <taxon>Bacillales</taxon>
        <taxon>Listeriaceae</taxon>
        <taxon>Listeria</taxon>
    </lineage>
</organism>
<proteinExistence type="predicted"/>
<keyword evidence="1" id="KW-1133">Transmembrane helix</keyword>
<protein>
    <recommendedName>
        <fullName evidence="4">DUF3953 domain-containing protein</fullName>
    </recommendedName>
</protein>
<name>A0AAX2DLD8_LISIV</name>
<comment type="caution">
    <text evidence="2">The sequence shown here is derived from an EMBL/GenBank/DDBJ whole genome shotgun (WGS) entry which is preliminary data.</text>
</comment>
<accession>A0AAX2DLD8</accession>
<reference evidence="2 3" key="1">
    <citation type="submission" date="2016-10" db="EMBL/GenBank/DDBJ databases">
        <authorList>
            <person name="Varghese N."/>
            <person name="Submissions S."/>
        </authorList>
    </citation>
    <scope>NUCLEOTIDE SEQUENCE [LARGE SCALE GENOMIC DNA]</scope>
    <source>
        <strain evidence="2 3">ATCC 49954</strain>
    </source>
</reference>
<evidence type="ECO:0000256" key="1">
    <source>
        <dbReference type="SAM" id="Phobius"/>
    </source>
</evidence>
<keyword evidence="1" id="KW-0472">Membrane</keyword>
<evidence type="ECO:0008006" key="4">
    <source>
        <dbReference type="Google" id="ProtNLM"/>
    </source>
</evidence>
<feature type="transmembrane region" description="Helical" evidence="1">
    <location>
        <begin position="33"/>
        <end position="51"/>
    </location>
</feature>
<sequence length="79" mass="9010">MKKIVSTSLLILFLLFISYSIYTMIIKKDGIDSPIWFQVILGLCFLLVGISNYQQKRYWVVITSIFGVIFVSASIIISV</sequence>
<gene>
    <name evidence="2" type="ORF">SAMN05421782_101271</name>
</gene>
<dbReference type="Proteomes" id="UP000183610">
    <property type="component" value="Unassembled WGS sequence"/>
</dbReference>
<dbReference type="AlphaFoldDB" id="A0AAX2DLD8"/>
<keyword evidence="1" id="KW-0812">Transmembrane</keyword>
<evidence type="ECO:0000313" key="3">
    <source>
        <dbReference type="Proteomes" id="UP000183610"/>
    </source>
</evidence>
<evidence type="ECO:0000313" key="2">
    <source>
        <dbReference type="EMBL" id="SDW06518.1"/>
    </source>
</evidence>
<feature type="transmembrane region" description="Helical" evidence="1">
    <location>
        <begin position="58"/>
        <end position="77"/>
    </location>
</feature>
<dbReference type="EMBL" id="FNMX01000001">
    <property type="protein sequence ID" value="SDW06518.1"/>
    <property type="molecule type" value="Genomic_DNA"/>
</dbReference>